<evidence type="ECO:0000313" key="3">
    <source>
        <dbReference type="Proteomes" id="UP000061569"/>
    </source>
</evidence>
<dbReference type="SUPFAM" id="SSF52540">
    <property type="entry name" value="P-loop containing nucleoside triphosphate hydrolases"/>
    <property type="match status" value="1"/>
</dbReference>
<feature type="compositionally biased region" description="Basic and acidic residues" evidence="1">
    <location>
        <begin position="1"/>
        <end position="15"/>
    </location>
</feature>
<dbReference type="Pfam" id="PF13238">
    <property type="entry name" value="AAA_18"/>
    <property type="match status" value="1"/>
</dbReference>
<dbReference type="AlphaFoldDB" id="A0A0S2DFM6"/>
<dbReference type="InterPro" id="IPR027417">
    <property type="entry name" value="P-loop_NTPase"/>
</dbReference>
<gene>
    <name evidence="2" type="ORF">GLE_1880</name>
</gene>
<dbReference type="Proteomes" id="UP000061569">
    <property type="component" value="Chromosome"/>
</dbReference>
<accession>A0A0S2DFM6</accession>
<name>A0A0S2DFM6_LYSEN</name>
<dbReference type="PATRIC" id="fig|69.6.peg.1851"/>
<proteinExistence type="predicted"/>
<dbReference type="EMBL" id="CP013140">
    <property type="protein sequence ID" value="ALN57232.1"/>
    <property type="molecule type" value="Genomic_DNA"/>
</dbReference>
<feature type="region of interest" description="Disordered" evidence="1">
    <location>
        <begin position="1"/>
        <end position="23"/>
    </location>
</feature>
<evidence type="ECO:0000256" key="1">
    <source>
        <dbReference type="SAM" id="MobiDB-lite"/>
    </source>
</evidence>
<sequence>MRKDDRYGRDDRPVPFDKLSMNTPAPQSRTYLITGMSGAGKSSVVRELIALGFDAIDLDSAQWSHWVDAAVDDALTPEQGRDWVWREDRVAALLAKPSRAPRLLAGTASNMAAFYDRFDAVVLLSASEDCLLQRLRERGAGEYGSTQAQRAAVRELIAQVEPLLRESADLTLDSSGPVAATVRDLLRALDLTAALPTPGR</sequence>
<protein>
    <recommendedName>
        <fullName evidence="4">Shikimate kinase</fullName>
    </recommendedName>
</protein>
<evidence type="ECO:0008006" key="4">
    <source>
        <dbReference type="Google" id="ProtNLM"/>
    </source>
</evidence>
<dbReference type="STRING" id="69.GLE_1880"/>
<organism evidence="2 3">
    <name type="scientific">Lysobacter enzymogenes</name>
    <dbReference type="NCBI Taxonomy" id="69"/>
    <lineage>
        <taxon>Bacteria</taxon>
        <taxon>Pseudomonadati</taxon>
        <taxon>Pseudomonadota</taxon>
        <taxon>Gammaproteobacteria</taxon>
        <taxon>Lysobacterales</taxon>
        <taxon>Lysobacteraceae</taxon>
        <taxon>Lysobacter</taxon>
    </lineage>
</organism>
<dbReference type="Gene3D" id="3.40.50.300">
    <property type="entry name" value="P-loop containing nucleotide triphosphate hydrolases"/>
    <property type="match status" value="1"/>
</dbReference>
<evidence type="ECO:0000313" key="2">
    <source>
        <dbReference type="EMBL" id="ALN57232.1"/>
    </source>
</evidence>
<dbReference type="KEGG" id="lez:GLE_1880"/>
<reference evidence="2 3" key="1">
    <citation type="submission" date="2015-11" db="EMBL/GenBank/DDBJ databases">
        <title>Genome sequences of Lysobacter enzymogenes strain C3 and Lysobacter antibioticus ATCC 29479.</title>
        <authorList>
            <person name="Kobayashi D.Y."/>
        </authorList>
    </citation>
    <scope>NUCLEOTIDE SEQUENCE [LARGE SCALE GENOMIC DNA]</scope>
    <source>
        <strain evidence="2 3">C3</strain>
    </source>
</reference>